<feature type="region of interest" description="Disordered" evidence="1">
    <location>
        <begin position="641"/>
        <end position="676"/>
    </location>
</feature>
<evidence type="ECO:0000313" key="5">
    <source>
        <dbReference type="Proteomes" id="UP000821866"/>
    </source>
</evidence>
<keyword evidence="5" id="KW-1185">Reference proteome</keyword>
<organism evidence="4 5">
    <name type="scientific">Rhipicephalus microplus</name>
    <name type="common">Cattle tick</name>
    <name type="synonym">Boophilus microplus</name>
    <dbReference type="NCBI Taxonomy" id="6941"/>
    <lineage>
        <taxon>Eukaryota</taxon>
        <taxon>Metazoa</taxon>
        <taxon>Ecdysozoa</taxon>
        <taxon>Arthropoda</taxon>
        <taxon>Chelicerata</taxon>
        <taxon>Arachnida</taxon>
        <taxon>Acari</taxon>
        <taxon>Parasitiformes</taxon>
        <taxon>Ixodida</taxon>
        <taxon>Ixodoidea</taxon>
        <taxon>Ixodidae</taxon>
        <taxon>Rhipicephalinae</taxon>
        <taxon>Rhipicephalus</taxon>
        <taxon>Boophilus</taxon>
    </lineage>
</organism>
<feature type="transmembrane region" description="Helical" evidence="2">
    <location>
        <begin position="147"/>
        <end position="173"/>
    </location>
</feature>
<accession>A0A9J6DCI9</accession>
<reference evidence="4" key="2">
    <citation type="submission" date="2021-09" db="EMBL/GenBank/DDBJ databases">
        <authorList>
            <person name="Jia N."/>
            <person name="Wang J."/>
            <person name="Shi W."/>
            <person name="Du L."/>
            <person name="Sun Y."/>
            <person name="Zhan W."/>
            <person name="Jiang J."/>
            <person name="Wang Q."/>
            <person name="Zhang B."/>
            <person name="Ji P."/>
            <person name="Sakyi L.B."/>
            <person name="Cui X."/>
            <person name="Yuan T."/>
            <person name="Jiang B."/>
            <person name="Yang W."/>
            <person name="Lam T.T.-Y."/>
            <person name="Chang Q."/>
            <person name="Ding S."/>
            <person name="Wang X."/>
            <person name="Zhu J."/>
            <person name="Ruan X."/>
            <person name="Zhao L."/>
            <person name="Wei J."/>
            <person name="Que T."/>
            <person name="Du C."/>
            <person name="Cheng J."/>
            <person name="Dai P."/>
            <person name="Han X."/>
            <person name="Huang E."/>
            <person name="Gao Y."/>
            <person name="Liu J."/>
            <person name="Shao H."/>
            <person name="Ye R."/>
            <person name="Li L."/>
            <person name="Wei W."/>
            <person name="Wang X."/>
            <person name="Wang C."/>
            <person name="Huo Q."/>
            <person name="Li W."/>
            <person name="Guo W."/>
            <person name="Chen H."/>
            <person name="Chen S."/>
            <person name="Zhou L."/>
            <person name="Zhou L."/>
            <person name="Ni X."/>
            <person name="Tian J."/>
            <person name="Zhou Y."/>
            <person name="Sheng Y."/>
            <person name="Liu T."/>
            <person name="Pan Y."/>
            <person name="Xia L."/>
            <person name="Li J."/>
            <person name="Zhao F."/>
            <person name="Cao W."/>
        </authorList>
    </citation>
    <scope>NUCLEOTIDE SEQUENCE</scope>
    <source>
        <strain evidence="4">Rmic-2018</strain>
        <tissue evidence="4">Larvae</tissue>
    </source>
</reference>
<name>A0A9J6DCI9_RHIMP</name>
<feature type="region of interest" description="Disordered" evidence="1">
    <location>
        <begin position="270"/>
        <end position="292"/>
    </location>
</feature>
<evidence type="ECO:0000256" key="3">
    <source>
        <dbReference type="SAM" id="SignalP"/>
    </source>
</evidence>
<evidence type="ECO:0000256" key="2">
    <source>
        <dbReference type="SAM" id="Phobius"/>
    </source>
</evidence>
<keyword evidence="2" id="KW-1133">Transmembrane helix</keyword>
<evidence type="ECO:0000313" key="4">
    <source>
        <dbReference type="EMBL" id="KAH8019784.1"/>
    </source>
</evidence>
<comment type="caution">
    <text evidence="4">The sequence shown here is derived from an EMBL/GenBank/DDBJ whole genome shotgun (WGS) entry which is preliminary data.</text>
</comment>
<feature type="region of interest" description="Disordered" evidence="1">
    <location>
        <begin position="906"/>
        <end position="934"/>
    </location>
</feature>
<feature type="compositionally biased region" description="Polar residues" evidence="1">
    <location>
        <begin position="908"/>
        <end position="918"/>
    </location>
</feature>
<dbReference type="EMBL" id="JABSTU010000010">
    <property type="protein sequence ID" value="KAH8019784.1"/>
    <property type="molecule type" value="Genomic_DNA"/>
</dbReference>
<evidence type="ECO:0000256" key="1">
    <source>
        <dbReference type="SAM" id="MobiDB-lite"/>
    </source>
</evidence>
<feature type="transmembrane region" description="Helical" evidence="2">
    <location>
        <begin position="361"/>
        <end position="384"/>
    </location>
</feature>
<keyword evidence="3" id="KW-0732">Signal</keyword>
<keyword evidence="2" id="KW-0812">Transmembrane</keyword>
<feature type="compositionally biased region" description="Gly residues" evidence="1">
    <location>
        <begin position="660"/>
        <end position="669"/>
    </location>
</feature>
<protein>
    <submittedName>
        <fullName evidence="4">Uncharacterized protein</fullName>
    </submittedName>
</protein>
<feature type="transmembrane region" description="Helical" evidence="2">
    <location>
        <begin position="603"/>
        <end position="624"/>
    </location>
</feature>
<feature type="chain" id="PRO_5039913077" evidence="3">
    <location>
        <begin position="23"/>
        <end position="934"/>
    </location>
</feature>
<dbReference type="Proteomes" id="UP000821866">
    <property type="component" value="Chromosome 8"/>
</dbReference>
<feature type="region of interest" description="Disordered" evidence="1">
    <location>
        <begin position="700"/>
        <end position="721"/>
    </location>
</feature>
<feature type="transmembrane region" description="Helical" evidence="2">
    <location>
        <begin position="105"/>
        <end position="127"/>
    </location>
</feature>
<sequence length="934" mass="102346">MNVGAFTLQLIVCTFLSSTSRGEDDSAAWTSETQERRPKTLRSTESYTLQPSDSSCLLLPWSAIFTVLFRQLTEPPKDNSFLKDVSVAPEDMPGYLSEHQPHVKFILLFTNFAWILVALVGMAVIGARFANQCGGNRQQEVGPKYMYYYTKILTIVEGVIILALCAFVVLFAANDGLGASIRNAPGYFEKAIHDLRVYTNLTSSEMKVPIKRQVLATRQRLSYRGFVEFVGHSKMPIAKNWTDKELRRAWDATEIERRHTEELLADIPMTSRAEGKAPQAKAPPPAKGTPTEQGIAKMAKRFAWFDEMTGVWGYYAHPILRPIAVYSIAIAAVVAAVGTAIGHKHHSEKVDPTKRHKVSDIAGHTLLAAAFIMLVFCVAALLVLKRSTPHAIAGQCYICDMYRRKEYQQLDFAQDIAWPAQERADIYANLYVGDVLRYCGGESVPITFFMKKNKGASSKKEKSKEDKKPETEKFALLLPRRARFNCETAASVVEKRGFSLKGGTVRYHRCPFMTSVTRQKSVLGTHGRGTDVEKAACNYYICSVLEHYAQSLYPDFAAGAAAEKAVVISRQQEGPGMCAPVFGIVKSGFSLFCDSFLEYLKSIILTLFLAVLLALVGMPALLMLSKYYLTMIPPPEPVPVPPPSAAVTKKARKKQSKSGGWFGDSGGDNGSDTRNSQLEKQMGFYSHSAKLGKLRANEGVTHSGSSSEFMTAKPKQKAKCSKTKLKAKGAKSNLTAKGAKPELIADTPEKKALNKRSFEGIERQLTGIGGLRLLESPDASDESVTLSSEVGGSATSTDKKLEEPAIRVKNVKTQFKPEWCIVDTSMITIPISQLERARDLLTSSSAGSLSSKKCNIEIVKLPQNSRCLVHGAEPGTVIPTSSAVSQHSAKSSCALTDVRPMQLYCPSSGKSQSVNPTSVKAPANGREMSHLPNK</sequence>
<gene>
    <name evidence="4" type="ORF">HPB51_022207</name>
</gene>
<feature type="transmembrane region" description="Helical" evidence="2">
    <location>
        <begin position="323"/>
        <end position="341"/>
    </location>
</feature>
<proteinExistence type="predicted"/>
<feature type="region of interest" description="Disordered" evidence="1">
    <location>
        <begin position="21"/>
        <end position="45"/>
    </location>
</feature>
<reference evidence="4" key="1">
    <citation type="journal article" date="2020" name="Cell">
        <title>Large-Scale Comparative Analyses of Tick Genomes Elucidate Their Genetic Diversity and Vector Capacities.</title>
        <authorList>
            <consortium name="Tick Genome and Microbiome Consortium (TIGMIC)"/>
            <person name="Jia N."/>
            <person name="Wang J."/>
            <person name="Shi W."/>
            <person name="Du L."/>
            <person name="Sun Y."/>
            <person name="Zhan W."/>
            <person name="Jiang J.F."/>
            <person name="Wang Q."/>
            <person name="Zhang B."/>
            <person name="Ji P."/>
            <person name="Bell-Sakyi L."/>
            <person name="Cui X.M."/>
            <person name="Yuan T.T."/>
            <person name="Jiang B.G."/>
            <person name="Yang W.F."/>
            <person name="Lam T.T."/>
            <person name="Chang Q.C."/>
            <person name="Ding S.J."/>
            <person name="Wang X.J."/>
            <person name="Zhu J.G."/>
            <person name="Ruan X.D."/>
            <person name="Zhao L."/>
            <person name="Wei J.T."/>
            <person name="Ye R.Z."/>
            <person name="Que T.C."/>
            <person name="Du C.H."/>
            <person name="Zhou Y.H."/>
            <person name="Cheng J.X."/>
            <person name="Dai P.F."/>
            <person name="Guo W.B."/>
            <person name="Han X.H."/>
            <person name="Huang E.J."/>
            <person name="Li L.F."/>
            <person name="Wei W."/>
            <person name="Gao Y.C."/>
            <person name="Liu J.Z."/>
            <person name="Shao H.Z."/>
            <person name="Wang X."/>
            <person name="Wang C.C."/>
            <person name="Yang T.C."/>
            <person name="Huo Q.B."/>
            <person name="Li W."/>
            <person name="Chen H.Y."/>
            <person name="Chen S.E."/>
            <person name="Zhou L.G."/>
            <person name="Ni X.B."/>
            <person name="Tian J.H."/>
            <person name="Sheng Y."/>
            <person name="Liu T."/>
            <person name="Pan Y.S."/>
            <person name="Xia L.Y."/>
            <person name="Li J."/>
            <person name="Zhao F."/>
            <person name="Cao W.C."/>
        </authorList>
    </citation>
    <scope>NUCLEOTIDE SEQUENCE</scope>
    <source>
        <strain evidence="4">Rmic-2018</strain>
    </source>
</reference>
<keyword evidence="2" id="KW-0472">Membrane</keyword>
<dbReference type="AlphaFoldDB" id="A0A9J6DCI9"/>
<feature type="compositionally biased region" description="Polar residues" evidence="1">
    <location>
        <begin position="700"/>
        <end position="709"/>
    </location>
</feature>
<feature type="signal peptide" evidence="3">
    <location>
        <begin position="1"/>
        <end position="22"/>
    </location>
</feature>